<gene>
    <name evidence="2" type="ORF">CORC01_03132</name>
</gene>
<accession>A0A1G4BJM4</accession>
<feature type="region of interest" description="Disordered" evidence="1">
    <location>
        <begin position="160"/>
        <end position="181"/>
    </location>
</feature>
<feature type="non-terminal residue" evidence="2">
    <location>
        <position position="1"/>
    </location>
</feature>
<feature type="compositionally biased region" description="Polar residues" evidence="1">
    <location>
        <begin position="160"/>
        <end position="173"/>
    </location>
</feature>
<dbReference type="EMBL" id="MJBS01000018">
    <property type="protein sequence ID" value="OHF01642.1"/>
    <property type="molecule type" value="Genomic_DNA"/>
</dbReference>
<protein>
    <submittedName>
        <fullName evidence="2">Uncharacterized protein</fullName>
    </submittedName>
</protein>
<comment type="caution">
    <text evidence="2">The sequence shown here is derived from an EMBL/GenBank/DDBJ whole genome shotgun (WGS) entry which is preliminary data.</text>
</comment>
<dbReference type="OrthoDB" id="5316527at2759"/>
<feature type="compositionally biased region" description="Polar residues" evidence="1">
    <location>
        <begin position="458"/>
        <end position="471"/>
    </location>
</feature>
<proteinExistence type="predicted"/>
<dbReference type="STRING" id="1209926.A0A1G4BJM4"/>
<dbReference type="GeneID" id="34556292"/>
<keyword evidence="3" id="KW-1185">Reference proteome</keyword>
<reference evidence="2 3" key="1">
    <citation type="submission" date="2016-09" db="EMBL/GenBank/DDBJ databases">
        <authorList>
            <person name="Capua I."/>
            <person name="De Benedictis P."/>
            <person name="Joannis T."/>
            <person name="Lombin L.H."/>
            <person name="Cattoli G."/>
        </authorList>
    </citation>
    <scope>NUCLEOTIDE SEQUENCE [LARGE SCALE GENOMIC DNA]</scope>
    <source>
        <strain evidence="2 3">IMI 309357</strain>
    </source>
</reference>
<evidence type="ECO:0000256" key="1">
    <source>
        <dbReference type="SAM" id="MobiDB-lite"/>
    </source>
</evidence>
<sequence length="610" mass="68211">LYDLTRLGPPAACALGSHLSQREFHAAQSKVAGRYRRGSRHTVRRYASTHLEPPVGLVRRRPVAAQPTAKPTLSPIAHRSRRPSRRTKALSDTVSASVSCIAASQVFFNNRNSTGFHGYPLVAVHSAAAAAAAIVVAILHPSSSTIETTSLNLTHRHRLGQNSTENHSPQSRSRPPAPGEPPLQRCGGYSDLALAYQMQALWLFAQSRHKFPANKQSSCRGSNCRNLDLGLGVYTFYRLCRCAFSNFESRTFLIGAGISLACWHIYWSTVLNPFFRHVDREYEKLSAAEKKALDEEMDEEEAEPWFIPFPFTTTSVSQPPYKGSDPEWQEFIKLSKQKAMQNQIRSDLAHWVKRSVEKHPVITAKCGNSAKLRRYWLDIDFPYRPPPVFYSSGLLLQGDGLYWSTQPVDSLTVKRLQKILWPDAIAMSSWAFTSALVKQHYMDISRALGFESSRPVQSFPSVSGGNMQQKAQGPLPSANRQTPDGTPAENASHNVSKTTDAPQADEPESGGKTNFVRDTALSHIEGMKQITDGPAREFRRKLAQSWKLTRPHPPRGCILVSGFVECELPKGFVLIDVWGFWNPKTEVFEAKSTFMNVRRVQMKQQAPRRG</sequence>
<evidence type="ECO:0000313" key="3">
    <source>
        <dbReference type="Proteomes" id="UP000176998"/>
    </source>
</evidence>
<feature type="region of interest" description="Disordered" evidence="1">
    <location>
        <begin position="458"/>
        <end position="514"/>
    </location>
</feature>
<feature type="region of interest" description="Disordered" evidence="1">
    <location>
        <begin position="63"/>
        <end position="90"/>
    </location>
</feature>
<evidence type="ECO:0000313" key="2">
    <source>
        <dbReference type="EMBL" id="OHF01642.1"/>
    </source>
</evidence>
<name>A0A1G4BJM4_9PEZI</name>
<feature type="compositionally biased region" description="Basic residues" evidence="1">
    <location>
        <begin position="78"/>
        <end position="88"/>
    </location>
</feature>
<dbReference type="Proteomes" id="UP000176998">
    <property type="component" value="Unassembled WGS sequence"/>
</dbReference>
<organism evidence="2 3">
    <name type="scientific">Colletotrichum orchidophilum</name>
    <dbReference type="NCBI Taxonomy" id="1209926"/>
    <lineage>
        <taxon>Eukaryota</taxon>
        <taxon>Fungi</taxon>
        <taxon>Dikarya</taxon>
        <taxon>Ascomycota</taxon>
        <taxon>Pezizomycotina</taxon>
        <taxon>Sordariomycetes</taxon>
        <taxon>Hypocreomycetidae</taxon>
        <taxon>Glomerellales</taxon>
        <taxon>Glomerellaceae</taxon>
        <taxon>Colletotrichum</taxon>
    </lineage>
</organism>
<dbReference type="AlphaFoldDB" id="A0A1G4BJM4"/>
<dbReference type="RefSeq" id="XP_022478784.1">
    <property type="nucleotide sequence ID" value="XM_022614782.1"/>
</dbReference>
<feature type="compositionally biased region" description="Polar residues" evidence="1">
    <location>
        <begin position="478"/>
        <end position="501"/>
    </location>
</feature>